<feature type="transmembrane region" description="Helical" evidence="1">
    <location>
        <begin position="146"/>
        <end position="167"/>
    </location>
</feature>
<gene>
    <name evidence="2" type="ORF">SDJN03_18327</name>
</gene>
<keyword evidence="1" id="KW-0472">Membrane</keyword>
<keyword evidence="3" id="KW-1185">Reference proteome</keyword>
<dbReference type="Proteomes" id="UP000685013">
    <property type="component" value="Chromosome 12"/>
</dbReference>
<name>A0AAV6MQ26_9ROSI</name>
<dbReference type="EMBL" id="JAGKQH010000012">
    <property type="protein sequence ID" value="KAG6585594.1"/>
    <property type="molecule type" value="Genomic_DNA"/>
</dbReference>
<keyword evidence="1" id="KW-0812">Transmembrane</keyword>
<dbReference type="AlphaFoldDB" id="A0AAV6MQ26"/>
<evidence type="ECO:0000256" key="1">
    <source>
        <dbReference type="SAM" id="Phobius"/>
    </source>
</evidence>
<evidence type="ECO:0000313" key="3">
    <source>
        <dbReference type="Proteomes" id="UP000685013"/>
    </source>
</evidence>
<reference evidence="2 3" key="1">
    <citation type="journal article" date="2021" name="Hortic Res">
        <title>The domestication of Cucurbita argyrosperma as revealed by the genome of its wild relative.</title>
        <authorList>
            <person name="Barrera-Redondo J."/>
            <person name="Sanchez-de la Vega G."/>
            <person name="Aguirre-Liguori J.A."/>
            <person name="Castellanos-Morales G."/>
            <person name="Gutierrez-Guerrero Y.T."/>
            <person name="Aguirre-Dugua X."/>
            <person name="Aguirre-Planter E."/>
            <person name="Tenaillon M.I."/>
            <person name="Lira-Saade R."/>
            <person name="Eguiarte L.E."/>
        </authorList>
    </citation>
    <scope>NUCLEOTIDE SEQUENCE [LARGE SCALE GENOMIC DNA]</scope>
    <source>
        <strain evidence="2">JBR-2021</strain>
    </source>
</reference>
<keyword evidence="1" id="KW-1133">Transmembrane helix</keyword>
<protein>
    <submittedName>
        <fullName evidence="2">Uncharacterized protein</fullName>
    </submittedName>
</protein>
<sequence>MQYTKERSDRLRAFHFANFPPFRLLLIEKNQSQSLVSSFISTICFELIEPPNGYYFLQSLTVVNFICSSFNVTLLISAAFSFCFHRLQVSIVYRALKYLIMRQYAAFSSWFYLYRGFILFRCLIIVPSNGDFLRSLAVILSAIRSMFFNLNGFPVSISYSHLVFTVFRIKLFNQLLESDFAREITHLHHQDLNAQPRLQVSEMDLVRCLFS</sequence>
<accession>A0AAV6MQ26</accession>
<feature type="transmembrane region" description="Helical" evidence="1">
    <location>
        <begin position="104"/>
        <end position="126"/>
    </location>
</feature>
<organism evidence="2 3">
    <name type="scientific">Cucurbita argyrosperma subsp. sororia</name>
    <dbReference type="NCBI Taxonomy" id="37648"/>
    <lineage>
        <taxon>Eukaryota</taxon>
        <taxon>Viridiplantae</taxon>
        <taxon>Streptophyta</taxon>
        <taxon>Embryophyta</taxon>
        <taxon>Tracheophyta</taxon>
        <taxon>Spermatophyta</taxon>
        <taxon>Magnoliopsida</taxon>
        <taxon>eudicotyledons</taxon>
        <taxon>Gunneridae</taxon>
        <taxon>Pentapetalae</taxon>
        <taxon>rosids</taxon>
        <taxon>fabids</taxon>
        <taxon>Cucurbitales</taxon>
        <taxon>Cucurbitaceae</taxon>
        <taxon>Cucurbiteae</taxon>
        <taxon>Cucurbita</taxon>
    </lineage>
</organism>
<proteinExistence type="predicted"/>
<evidence type="ECO:0000313" key="2">
    <source>
        <dbReference type="EMBL" id="KAG6585594.1"/>
    </source>
</evidence>
<comment type="caution">
    <text evidence="2">The sequence shown here is derived from an EMBL/GenBank/DDBJ whole genome shotgun (WGS) entry which is preliminary data.</text>
</comment>
<feature type="transmembrane region" description="Helical" evidence="1">
    <location>
        <begin position="62"/>
        <end position="84"/>
    </location>
</feature>
<feature type="non-terminal residue" evidence="2">
    <location>
        <position position="1"/>
    </location>
</feature>